<accession>A0A6A3GQR3</accession>
<feature type="non-terminal residue" evidence="2">
    <location>
        <position position="1"/>
    </location>
</feature>
<dbReference type="AlphaFoldDB" id="A0A6A3GQR3"/>
<evidence type="ECO:0000256" key="1">
    <source>
        <dbReference type="SAM" id="MobiDB-lite"/>
    </source>
</evidence>
<name>A0A6A3GQR3_9STRA</name>
<protein>
    <submittedName>
        <fullName evidence="2">Uncharacterized protein</fullName>
    </submittedName>
</protein>
<evidence type="ECO:0000313" key="2">
    <source>
        <dbReference type="EMBL" id="KAE8959300.1"/>
    </source>
</evidence>
<reference evidence="2 3" key="1">
    <citation type="submission" date="2018-09" db="EMBL/GenBank/DDBJ databases">
        <title>Genomic investigation of the strawberry pathogen Phytophthora fragariae indicates pathogenicity is determined by transcriptional variation in three key races.</title>
        <authorList>
            <person name="Adams T.M."/>
            <person name="Armitage A.D."/>
            <person name="Sobczyk M.K."/>
            <person name="Bates H.J."/>
            <person name="Dunwell J.M."/>
            <person name="Nellist C.F."/>
            <person name="Harrison R.J."/>
        </authorList>
    </citation>
    <scope>NUCLEOTIDE SEQUENCE [LARGE SCALE GENOMIC DNA]</scope>
    <source>
        <strain evidence="2 3">SCRP249</strain>
    </source>
</reference>
<sequence>LLTINPTPPPLPPAMPRSRVARLPASQAPADAELNVMQLARAETSVYTFDEIMAATVDDHTCVAFMMRHGLISRTMLCRHCDGEMTMDTPCRR</sequence>
<comment type="caution">
    <text evidence="2">The sequence shown here is derived from an EMBL/GenBank/DDBJ whole genome shotgun (WGS) entry which is preliminary data.</text>
</comment>
<organism evidence="2 3">
    <name type="scientific">Phytophthora rubi</name>
    <dbReference type="NCBI Taxonomy" id="129364"/>
    <lineage>
        <taxon>Eukaryota</taxon>
        <taxon>Sar</taxon>
        <taxon>Stramenopiles</taxon>
        <taxon>Oomycota</taxon>
        <taxon>Peronosporomycetes</taxon>
        <taxon>Peronosporales</taxon>
        <taxon>Peronosporaceae</taxon>
        <taxon>Phytophthora</taxon>
    </lineage>
</organism>
<evidence type="ECO:0000313" key="3">
    <source>
        <dbReference type="Proteomes" id="UP000429607"/>
    </source>
</evidence>
<proteinExistence type="predicted"/>
<feature type="region of interest" description="Disordered" evidence="1">
    <location>
        <begin position="1"/>
        <end position="25"/>
    </location>
</feature>
<dbReference type="Proteomes" id="UP000429607">
    <property type="component" value="Unassembled WGS sequence"/>
</dbReference>
<feature type="compositionally biased region" description="Pro residues" evidence="1">
    <location>
        <begin position="1"/>
        <end position="15"/>
    </location>
</feature>
<gene>
    <name evidence="2" type="ORF">PR001_g30762</name>
</gene>
<dbReference type="EMBL" id="QXFV01007225">
    <property type="protein sequence ID" value="KAE8959300.1"/>
    <property type="molecule type" value="Genomic_DNA"/>
</dbReference>